<dbReference type="Proteomes" id="UP000073492">
    <property type="component" value="Unassembled WGS sequence"/>
</dbReference>
<evidence type="ECO:0000256" key="2">
    <source>
        <dbReference type="ARBA" id="ARBA00023002"/>
    </source>
</evidence>
<dbReference type="GO" id="GO:0000166">
    <property type="term" value="F:nucleotide binding"/>
    <property type="evidence" value="ECO:0007669"/>
    <property type="project" value="InterPro"/>
</dbReference>
<evidence type="ECO:0000259" key="7">
    <source>
        <dbReference type="Pfam" id="PF01408"/>
    </source>
</evidence>
<evidence type="ECO:0000256" key="1">
    <source>
        <dbReference type="ARBA" id="ARBA00010928"/>
    </source>
</evidence>
<keyword evidence="9" id="KW-1185">Reference proteome</keyword>
<evidence type="ECO:0000313" key="9">
    <source>
        <dbReference type="Proteomes" id="UP000073492"/>
    </source>
</evidence>
<organism evidence="8 9">
    <name type="scientific">Pseudocercospora musae</name>
    <dbReference type="NCBI Taxonomy" id="113226"/>
    <lineage>
        <taxon>Eukaryota</taxon>
        <taxon>Fungi</taxon>
        <taxon>Dikarya</taxon>
        <taxon>Ascomycota</taxon>
        <taxon>Pezizomycotina</taxon>
        <taxon>Dothideomycetes</taxon>
        <taxon>Dothideomycetidae</taxon>
        <taxon>Mycosphaerellales</taxon>
        <taxon>Mycosphaerellaceae</taxon>
        <taxon>Pseudocercospora</taxon>
    </lineage>
</organism>
<comment type="similarity">
    <text evidence="1">Belongs to the Gfo/Idh/MocA family.</text>
</comment>
<name>A0A139I387_9PEZI</name>
<dbReference type="Pfam" id="PF01408">
    <property type="entry name" value="GFO_IDH_MocA"/>
    <property type="match status" value="1"/>
</dbReference>
<comment type="caution">
    <text evidence="8">The sequence shown here is derived from an EMBL/GenBank/DDBJ whole genome shotgun (WGS) entry which is preliminary data.</text>
</comment>
<dbReference type="EC" id="1.1.1.179" evidence="3"/>
<evidence type="ECO:0000313" key="8">
    <source>
        <dbReference type="EMBL" id="KXT09176.1"/>
    </source>
</evidence>
<dbReference type="InterPro" id="IPR050984">
    <property type="entry name" value="Gfo/Idh/MocA_domain"/>
</dbReference>
<comment type="catalytic activity">
    <reaction evidence="5">
        <text>D-xylose + NADP(+) = D-xylono-1,5-lactone + NADPH + H(+)</text>
        <dbReference type="Rhea" id="RHEA:22000"/>
        <dbReference type="ChEBI" id="CHEBI:15378"/>
        <dbReference type="ChEBI" id="CHEBI:15867"/>
        <dbReference type="ChEBI" id="CHEBI:53455"/>
        <dbReference type="ChEBI" id="CHEBI:57783"/>
        <dbReference type="ChEBI" id="CHEBI:58349"/>
        <dbReference type="EC" id="1.1.1.179"/>
    </reaction>
</comment>
<dbReference type="AlphaFoldDB" id="A0A139I387"/>
<sequence length="188" mass="21052">MSKRHIILVHGAYHRAWHLQPLKAELEQNGYGNAVSTLDSPATGPDPENLPVKNNNSSSSRRASNECDRQWDNIEMLSASPVTQPTALGSYQEVYDRPEVECIHIGTAHSFHKQNCLDAIKAGKHALCEYPFAMNAKEASEVFQAARQKSVFVVEAMRTRCCPLVMKVRDVIFVEKKLGTAHRDYLST</sequence>
<accession>A0A139I387</accession>
<dbReference type="InterPro" id="IPR000683">
    <property type="entry name" value="Gfo/Idh/MocA-like_OxRdtase_N"/>
</dbReference>
<evidence type="ECO:0000256" key="6">
    <source>
        <dbReference type="SAM" id="MobiDB-lite"/>
    </source>
</evidence>
<feature type="region of interest" description="Disordered" evidence="6">
    <location>
        <begin position="33"/>
        <end position="65"/>
    </location>
</feature>
<dbReference type="STRING" id="113226.A0A139I387"/>
<dbReference type="PANTHER" id="PTHR22604:SF105">
    <property type="entry name" value="TRANS-1,2-DIHYDROBENZENE-1,2-DIOL DEHYDROGENASE"/>
    <property type="match status" value="1"/>
</dbReference>
<reference evidence="8 9" key="1">
    <citation type="submission" date="2015-07" db="EMBL/GenBank/DDBJ databases">
        <title>Comparative genomics of the Sigatoka disease complex on banana suggests a link between parallel evolutionary changes in Pseudocercospora fijiensis and Pseudocercospora eumusae and increased virulence on the banana host.</title>
        <authorList>
            <person name="Chang T.-C."/>
            <person name="Salvucci A."/>
            <person name="Crous P.W."/>
            <person name="Stergiopoulos I."/>
        </authorList>
    </citation>
    <scope>NUCLEOTIDE SEQUENCE [LARGE SCALE GENOMIC DNA]</scope>
    <source>
        <strain evidence="8 9">CBS 116634</strain>
    </source>
</reference>
<keyword evidence="2" id="KW-0560">Oxidoreductase</keyword>
<gene>
    <name evidence="8" type="ORF">AC579_8401</name>
</gene>
<dbReference type="Gene3D" id="3.40.50.720">
    <property type="entry name" value="NAD(P)-binding Rossmann-like Domain"/>
    <property type="match status" value="1"/>
</dbReference>
<proteinExistence type="inferred from homology"/>
<dbReference type="InterPro" id="IPR036291">
    <property type="entry name" value="NAD(P)-bd_dom_sf"/>
</dbReference>
<dbReference type="OrthoDB" id="2129491at2759"/>
<evidence type="ECO:0000256" key="4">
    <source>
        <dbReference type="ARBA" id="ARBA00042988"/>
    </source>
</evidence>
<protein>
    <recommendedName>
        <fullName evidence="3">D-xylose 1-dehydrogenase (NADP(+), D-xylono-1,5-lactone-forming)</fullName>
        <ecNumber evidence="3">1.1.1.179</ecNumber>
    </recommendedName>
    <alternativeName>
        <fullName evidence="4">D-xylose-NADP dehydrogenase</fullName>
    </alternativeName>
</protein>
<dbReference type="SUPFAM" id="SSF51735">
    <property type="entry name" value="NAD(P)-binding Rossmann-fold domains"/>
    <property type="match status" value="1"/>
</dbReference>
<feature type="domain" description="Gfo/Idh/MocA-like oxidoreductase N-terminal" evidence="7">
    <location>
        <begin position="87"/>
        <end position="153"/>
    </location>
</feature>
<dbReference type="EMBL" id="LFZO01000366">
    <property type="protein sequence ID" value="KXT09176.1"/>
    <property type="molecule type" value="Genomic_DNA"/>
</dbReference>
<dbReference type="PANTHER" id="PTHR22604">
    <property type="entry name" value="OXIDOREDUCTASES"/>
    <property type="match status" value="1"/>
</dbReference>
<dbReference type="GO" id="GO:0047837">
    <property type="term" value="F:D-xylose 1-dehydrogenase (NADP+) activity"/>
    <property type="evidence" value="ECO:0007669"/>
    <property type="project" value="UniProtKB-EC"/>
</dbReference>
<evidence type="ECO:0000256" key="3">
    <source>
        <dbReference type="ARBA" id="ARBA00038984"/>
    </source>
</evidence>
<evidence type="ECO:0000256" key="5">
    <source>
        <dbReference type="ARBA" id="ARBA00049233"/>
    </source>
</evidence>